<dbReference type="EMBL" id="JTHE03000053">
    <property type="protein sequence ID" value="MCM1983040.1"/>
    <property type="molecule type" value="Genomic_DNA"/>
</dbReference>
<name>A0ABD4T3N0_9CYAN</name>
<comment type="caution">
    <text evidence="1">The sequence shown here is derived from an EMBL/GenBank/DDBJ whole genome shotgun (WGS) entry which is preliminary data.</text>
</comment>
<evidence type="ECO:0000313" key="2">
    <source>
        <dbReference type="Proteomes" id="UP000031561"/>
    </source>
</evidence>
<dbReference type="RefSeq" id="WP_201277400.1">
    <property type="nucleotide sequence ID" value="NZ_JTHE03000053.1"/>
</dbReference>
<evidence type="ECO:0008006" key="3">
    <source>
        <dbReference type="Google" id="ProtNLM"/>
    </source>
</evidence>
<organism evidence="1 2">
    <name type="scientific">Lyngbya confervoides BDU141951</name>
    <dbReference type="NCBI Taxonomy" id="1574623"/>
    <lineage>
        <taxon>Bacteria</taxon>
        <taxon>Bacillati</taxon>
        <taxon>Cyanobacteriota</taxon>
        <taxon>Cyanophyceae</taxon>
        <taxon>Oscillatoriophycideae</taxon>
        <taxon>Oscillatoriales</taxon>
        <taxon>Microcoleaceae</taxon>
        <taxon>Lyngbya</taxon>
    </lineage>
</organism>
<protein>
    <recommendedName>
        <fullName evidence="3">Transposase</fullName>
    </recommendedName>
</protein>
<proteinExistence type="predicted"/>
<sequence>MTTCPCCSDTMLRHLSSGRLYWLCQSCKTRMPIETDGLPEVDANFVSALSIQGAVASPPVLQS</sequence>
<dbReference type="Proteomes" id="UP000031561">
    <property type="component" value="Unassembled WGS sequence"/>
</dbReference>
<evidence type="ECO:0000313" key="1">
    <source>
        <dbReference type="EMBL" id="MCM1983040.1"/>
    </source>
</evidence>
<keyword evidence="2" id="KW-1185">Reference proteome</keyword>
<gene>
    <name evidence="1" type="ORF">QQ91_0009415</name>
</gene>
<reference evidence="1 2" key="1">
    <citation type="journal article" date="2015" name="Genome Announc.">
        <title>Draft Genome Sequence of Filamentous Marine Cyanobacterium Lyngbya confervoides Strain BDU141951.</title>
        <authorList>
            <person name="Chandrababunaidu M.M."/>
            <person name="Sen D."/>
            <person name="Tripathy S."/>
        </authorList>
    </citation>
    <scope>NUCLEOTIDE SEQUENCE [LARGE SCALE GENOMIC DNA]</scope>
    <source>
        <strain evidence="1 2">BDU141951</strain>
    </source>
</reference>
<dbReference type="AlphaFoldDB" id="A0ABD4T3N0"/>
<accession>A0ABD4T3N0</accession>